<sequence>AATISIPIMAMLGQLVIDMKRGARKASTATRRYQRLAVRSLILQGIVPSLVYIIPFYANACLEFAPTIFELGEQFNRFAAVISPVNWIFITKHTFVSSLTILYCSPSYRRKFLALIAR</sequence>
<keyword evidence="3" id="KW-1185">Reference proteome</keyword>
<feature type="non-terminal residue" evidence="2">
    <location>
        <position position="118"/>
    </location>
</feature>
<feature type="non-terminal residue" evidence="2">
    <location>
        <position position="1"/>
    </location>
</feature>
<proteinExistence type="predicted"/>
<dbReference type="InterPro" id="IPR053220">
    <property type="entry name" value="Nematode_rcpt-like_serp_H"/>
</dbReference>
<keyword evidence="1" id="KW-1133">Transmembrane helix</keyword>
<gene>
    <name evidence="2" type="ORF">PENTCL1PPCAC_21502</name>
</gene>
<dbReference type="PANTHER" id="PTHR22941">
    <property type="entry name" value="SERPENTINE RECEPTOR"/>
    <property type="match status" value="1"/>
</dbReference>
<feature type="transmembrane region" description="Helical" evidence="1">
    <location>
        <begin position="41"/>
        <end position="58"/>
    </location>
</feature>
<keyword evidence="1" id="KW-0812">Transmembrane</keyword>
<evidence type="ECO:0000313" key="2">
    <source>
        <dbReference type="EMBL" id="GMS99327.1"/>
    </source>
</evidence>
<protein>
    <recommendedName>
        <fullName evidence="4">G protein-coupled receptor</fullName>
    </recommendedName>
</protein>
<dbReference type="PANTHER" id="PTHR22941:SF26">
    <property type="entry name" value="SERPENTINE RECEPTOR, CLASS H"/>
    <property type="match status" value="1"/>
</dbReference>
<dbReference type="AlphaFoldDB" id="A0AAV5TY90"/>
<name>A0AAV5TY90_9BILA</name>
<evidence type="ECO:0000313" key="3">
    <source>
        <dbReference type="Proteomes" id="UP001432027"/>
    </source>
</evidence>
<evidence type="ECO:0000256" key="1">
    <source>
        <dbReference type="SAM" id="Phobius"/>
    </source>
</evidence>
<accession>A0AAV5TY90</accession>
<keyword evidence="1" id="KW-0472">Membrane</keyword>
<dbReference type="EMBL" id="BTSX01000005">
    <property type="protein sequence ID" value="GMS99327.1"/>
    <property type="molecule type" value="Genomic_DNA"/>
</dbReference>
<organism evidence="2 3">
    <name type="scientific">Pristionchus entomophagus</name>
    <dbReference type="NCBI Taxonomy" id="358040"/>
    <lineage>
        <taxon>Eukaryota</taxon>
        <taxon>Metazoa</taxon>
        <taxon>Ecdysozoa</taxon>
        <taxon>Nematoda</taxon>
        <taxon>Chromadorea</taxon>
        <taxon>Rhabditida</taxon>
        <taxon>Rhabditina</taxon>
        <taxon>Diplogasteromorpha</taxon>
        <taxon>Diplogasteroidea</taxon>
        <taxon>Neodiplogasteridae</taxon>
        <taxon>Pristionchus</taxon>
    </lineage>
</organism>
<reference evidence="2" key="1">
    <citation type="submission" date="2023-10" db="EMBL/GenBank/DDBJ databases">
        <title>Genome assembly of Pristionchus species.</title>
        <authorList>
            <person name="Yoshida K."/>
            <person name="Sommer R.J."/>
        </authorList>
    </citation>
    <scope>NUCLEOTIDE SEQUENCE</scope>
    <source>
        <strain evidence="2">RS0144</strain>
    </source>
</reference>
<feature type="transmembrane region" description="Helical" evidence="1">
    <location>
        <begin position="78"/>
        <end position="103"/>
    </location>
</feature>
<dbReference type="Proteomes" id="UP001432027">
    <property type="component" value="Unassembled WGS sequence"/>
</dbReference>
<evidence type="ECO:0008006" key="4">
    <source>
        <dbReference type="Google" id="ProtNLM"/>
    </source>
</evidence>
<dbReference type="InterPro" id="IPR019422">
    <property type="entry name" value="7TM_GPCR_serpentine_rcpt_Srh"/>
</dbReference>
<dbReference type="Pfam" id="PF10318">
    <property type="entry name" value="7TM_GPCR_Srh"/>
    <property type="match status" value="1"/>
</dbReference>
<comment type="caution">
    <text evidence="2">The sequence shown here is derived from an EMBL/GenBank/DDBJ whole genome shotgun (WGS) entry which is preliminary data.</text>
</comment>